<name>A0A327WJN7_LARAB</name>
<sequence length="457" mass="52386">MTSFFQRLLTGLSRPTLHGGPLAGVRYFEGSWQQLLTEAKRLNKPVFLDFYTMGYYPRQQTAQETVCDSSLARTFNAHFINYLVDAQEEEGDQIAHRYRMHQSAVPTALFILWDGSPVHRAEGYQGLQGLLAEAGKAIEAARQRNQLSVLEQDYQAGLRDPVFLATYLNERSRWKMPNQEALLAYLSLVPQTEWTSDDTIPLIMGNLVTYQPGPVDALLQKLGLLSQSPDRSCSSLPRQIGECIRELARTQFGQAVTGQDEQLVEAVIACHQRLLKAERGESLPEEEVERVASGYRRRFYAETKNFEKYRPLAEAEAWRLMTIPVASVHQKDKLEYQRFLERQKQLEKKGHQPDYIKYAYAMSTMESRDMAHRLNGLVQYYAENFTDAQDLEQALAWSARCLEYDTCPGYLHLHTRLLIKLGRPQEADEVLSQMSTEQAPGVYQITLVSKIPEEYDR</sequence>
<reference evidence="1 2" key="1">
    <citation type="submission" date="2018-06" db="EMBL/GenBank/DDBJ databases">
        <title>Genomic Encyclopedia of Archaeal and Bacterial Type Strains, Phase II (KMG-II): from individual species to whole genera.</title>
        <authorList>
            <person name="Goeker M."/>
        </authorList>
    </citation>
    <scope>NUCLEOTIDE SEQUENCE [LARGE SCALE GENOMIC DNA]</scope>
    <source>
        <strain evidence="1 2">DSM 21851</strain>
    </source>
</reference>
<evidence type="ECO:0000313" key="2">
    <source>
        <dbReference type="Proteomes" id="UP000248790"/>
    </source>
</evidence>
<proteinExistence type="predicted"/>
<dbReference type="Proteomes" id="UP000248790">
    <property type="component" value="Unassembled WGS sequence"/>
</dbReference>
<gene>
    <name evidence="1" type="ORF">LX87_05364</name>
</gene>
<protein>
    <recommendedName>
        <fullName evidence="3">Thioredoxin-like protein</fullName>
    </recommendedName>
</protein>
<dbReference type="Gene3D" id="3.40.30.10">
    <property type="entry name" value="Glutaredoxin"/>
    <property type="match status" value="1"/>
</dbReference>
<dbReference type="SUPFAM" id="SSF52833">
    <property type="entry name" value="Thioredoxin-like"/>
    <property type="match status" value="1"/>
</dbReference>
<dbReference type="OrthoDB" id="645813at2"/>
<dbReference type="InterPro" id="IPR036249">
    <property type="entry name" value="Thioredoxin-like_sf"/>
</dbReference>
<dbReference type="RefSeq" id="WP_111631366.1">
    <property type="nucleotide sequence ID" value="NZ_QLMC01000010.1"/>
</dbReference>
<accession>A0A327WJN7</accession>
<organism evidence="1 2">
    <name type="scientific">Larkinella arboricola</name>
    <dbReference type="NCBI Taxonomy" id="643671"/>
    <lineage>
        <taxon>Bacteria</taxon>
        <taxon>Pseudomonadati</taxon>
        <taxon>Bacteroidota</taxon>
        <taxon>Cytophagia</taxon>
        <taxon>Cytophagales</taxon>
        <taxon>Spirosomataceae</taxon>
        <taxon>Larkinella</taxon>
    </lineage>
</organism>
<comment type="caution">
    <text evidence="1">The sequence shown here is derived from an EMBL/GenBank/DDBJ whole genome shotgun (WGS) entry which is preliminary data.</text>
</comment>
<evidence type="ECO:0008006" key="3">
    <source>
        <dbReference type="Google" id="ProtNLM"/>
    </source>
</evidence>
<evidence type="ECO:0000313" key="1">
    <source>
        <dbReference type="EMBL" id="RAJ91023.1"/>
    </source>
</evidence>
<dbReference type="EMBL" id="QLMC01000010">
    <property type="protein sequence ID" value="RAJ91023.1"/>
    <property type="molecule type" value="Genomic_DNA"/>
</dbReference>
<keyword evidence="2" id="KW-1185">Reference proteome</keyword>
<dbReference type="AlphaFoldDB" id="A0A327WJN7"/>